<protein>
    <recommendedName>
        <fullName evidence="2">DUF2264 domain-containing protein</fullName>
    </recommendedName>
</protein>
<dbReference type="InterPro" id="IPR016624">
    <property type="entry name" value="UCP014753"/>
</dbReference>
<accession>A0ABT1JQ96</accession>
<gene>
    <name evidence="3" type="ORF">G443_004136</name>
</gene>
<sequence>MSLTGEDRALSPYTGWTRAHWEDLADRLLLAVRPHASASSALVRLPGTASRSGEWSDGLEGFARTFLSAAFRVAGAGGNDPHDLLGWYARGLANGTDPDHPERWPRLTELRQARVEAASVAIALHETRPWLWDRLDQRVRDQVVAWFAPFVGEPPVDSNWVWFQTIVEAFLRSVGGPWSREDIERNCAMTDSWHRGGGWYTDGGRRSFDHYCAWAFHFYPLWYCRMSGGTEPGVAELRARYQDRLRSFLGDYATLVGGDGAPLFQGRSLTYRWATLAPVWTAALFDCSPLPAGQLRRWASGTVRYFLDRGALDTDDLLTTGWHGPFPPLAQWYSGPGSPYWASKGMAGLLLPGDHPVWTAVEEPMAIERGDVARALPAPGWLVSGTSADGIVRVVNHGTDRAATDEPAVDRPVYTAYGFSTATATVQDPDTGLRPGRGLVAEPVDSAVVLLDAEGRPSHRPPVQSLGVRAGGALSAFSRHRAHWSSVEGGEDGDLVPGPWLTVGSVVRGPWEVRLVRVDAPGTDRPEGGAPSGGALRLRITGWPVAGDSAPTERRTAGGWRRAREVSAACWPDPAPPTPTGPWARSPGRAVPRSAPGTRCPPPPRPRCGRGGGTGWWSVWWGTPSRCRGRTRGARRRRASSPGRARRAGRAGRRGVAGRAGAHGPTALITPAAPARPARSW</sequence>
<feature type="region of interest" description="Disordered" evidence="1">
    <location>
        <begin position="569"/>
        <end position="613"/>
    </location>
</feature>
<dbReference type="Proteomes" id="UP000791080">
    <property type="component" value="Unassembled WGS sequence"/>
</dbReference>
<dbReference type="PANTHER" id="PTHR35339:SF4">
    <property type="entry name" value="LINALOOL DEHYDRATASE_ISOMERASE DOMAIN-CONTAINING PROTEIN"/>
    <property type="match status" value="1"/>
</dbReference>
<evidence type="ECO:0000313" key="4">
    <source>
        <dbReference type="Proteomes" id="UP000791080"/>
    </source>
</evidence>
<organism evidence="3 4">
    <name type="scientific">Actinoalloteichus caeruleus DSM 43889</name>
    <dbReference type="NCBI Taxonomy" id="1120930"/>
    <lineage>
        <taxon>Bacteria</taxon>
        <taxon>Bacillati</taxon>
        <taxon>Actinomycetota</taxon>
        <taxon>Actinomycetes</taxon>
        <taxon>Pseudonocardiales</taxon>
        <taxon>Pseudonocardiaceae</taxon>
        <taxon>Actinoalloteichus</taxon>
        <taxon>Actinoalloteichus cyanogriseus</taxon>
    </lineage>
</organism>
<evidence type="ECO:0000259" key="2">
    <source>
        <dbReference type="Pfam" id="PF10022"/>
    </source>
</evidence>
<name>A0ABT1JQ96_ACTCY</name>
<feature type="compositionally biased region" description="Basic residues" evidence="1">
    <location>
        <begin position="627"/>
        <end position="653"/>
    </location>
</feature>
<dbReference type="InterPro" id="IPR049349">
    <property type="entry name" value="DUF2264_N"/>
</dbReference>
<keyword evidence="4" id="KW-1185">Reference proteome</keyword>
<feature type="region of interest" description="Disordered" evidence="1">
    <location>
        <begin position="625"/>
        <end position="681"/>
    </location>
</feature>
<proteinExistence type="predicted"/>
<dbReference type="Pfam" id="PF10022">
    <property type="entry name" value="DUF2264"/>
    <property type="match status" value="1"/>
</dbReference>
<dbReference type="EMBL" id="AUBJ02000001">
    <property type="protein sequence ID" value="MCP2333866.1"/>
    <property type="molecule type" value="Genomic_DNA"/>
</dbReference>
<reference evidence="3 4" key="1">
    <citation type="submission" date="2022-06" db="EMBL/GenBank/DDBJ databases">
        <title>Genomic Encyclopedia of Type Strains, Phase I: the one thousand microbial genomes (KMG-I) project.</title>
        <authorList>
            <person name="Kyrpides N."/>
        </authorList>
    </citation>
    <scope>NUCLEOTIDE SEQUENCE [LARGE SCALE GENOMIC DNA]</scope>
    <source>
        <strain evidence="3 4">DSM 43889</strain>
    </source>
</reference>
<comment type="caution">
    <text evidence="3">The sequence shown here is derived from an EMBL/GenBank/DDBJ whole genome shotgun (WGS) entry which is preliminary data.</text>
</comment>
<feature type="domain" description="DUF2264" evidence="2">
    <location>
        <begin position="17"/>
        <end position="365"/>
    </location>
</feature>
<evidence type="ECO:0000313" key="3">
    <source>
        <dbReference type="EMBL" id="MCP2333866.1"/>
    </source>
</evidence>
<evidence type="ECO:0000256" key="1">
    <source>
        <dbReference type="SAM" id="MobiDB-lite"/>
    </source>
</evidence>
<dbReference type="PANTHER" id="PTHR35339">
    <property type="entry name" value="LINALOOL DEHYDRATASE_ISOMERASE DOMAIN-CONTAINING PROTEIN"/>
    <property type="match status" value="1"/>
</dbReference>